<evidence type="ECO:0000313" key="3">
    <source>
        <dbReference type="EMBL" id="RLU18149.1"/>
    </source>
</evidence>
<reference evidence="3" key="2">
    <citation type="submission" date="2018-07" db="EMBL/GenBank/DDBJ databases">
        <authorList>
            <person name="Mckenzie S.K."/>
            <person name="Kronauer D.J.C."/>
        </authorList>
    </citation>
    <scope>NUCLEOTIDE SEQUENCE</scope>
    <source>
        <strain evidence="3">Clonal line C1</strain>
    </source>
</reference>
<evidence type="ECO:0000256" key="1">
    <source>
        <dbReference type="SAM" id="MobiDB-lite"/>
    </source>
</evidence>
<dbReference type="SMART" id="SM00513">
    <property type="entry name" value="SAP"/>
    <property type="match status" value="1"/>
</dbReference>
<accession>A0A3L8DE27</accession>
<dbReference type="AlphaFoldDB" id="A0A3L8DE27"/>
<feature type="region of interest" description="Disordered" evidence="1">
    <location>
        <begin position="65"/>
        <end position="86"/>
    </location>
</feature>
<dbReference type="Proteomes" id="UP000279307">
    <property type="component" value="Chromosome 10"/>
</dbReference>
<dbReference type="InterPro" id="IPR036361">
    <property type="entry name" value="SAP_dom_sf"/>
</dbReference>
<dbReference type="Gene3D" id="1.10.720.30">
    <property type="entry name" value="SAP domain"/>
    <property type="match status" value="1"/>
</dbReference>
<feature type="compositionally biased region" description="Polar residues" evidence="1">
    <location>
        <begin position="70"/>
        <end position="86"/>
    </location>
</feature>
<dbReference type="PROSITE" id="PS50800">
    <property type="entry name" value="SAP"/>
    <property type="match status" value="1"/>
</dbReference>
<dbReference type="OrthoDB" id="7555371at2759"/>
<reference evidence="3" key="1">
    <citation type="journal article" date="2018" name="Genome Res.">
        <title>The genomic architecture and molecular evolution of ant odorant receptors.</title>
        <authorList>
            <person name="McKenzie S.K."/>
            <person name="Kronauer D.J.C."/>
        </authorList>
    </citation>
    <scope>NUCLEOTIDE SEQUENCE [LARGE SCALE GENOMIC DNA]</scope>
    <source>
        <strain evidence="3">Clonal line C1</strain>
    </source>
</reference>
<name>A0A3L8DE27_OOCBI</name>
<dbReference type="SUPFAM" id="SSF68906">
    <property type="entry name" value="SAP domain"/>
    <property type="match status" value="1"/>
</dbReference>
<evidence type="ECO:0000259" key="2">
    <source>
        <dbReference type="PROSITE" id="PS50800"/>
    </source>
</evidence>
<sequence>MNPTDYSVVQLREFLRARNLSVSGVKTDLIQRLEEYSPNVWTELRQRSIIEDPNERELELVRREAELRTHTPTTSARSPTINDGEISSTKGLKDLLCEFDGSRSEFRRWKQQVELLRDTYHLDDNATRVLISSRLKRKALNWFDSKPEYIVLSATNLLEEMGRMFDHRPSKLTLKKEFEQRMWQPGESFLEYYHDKIILANRIPIANDEIIDYVIDGVPNSRLRDQARLQRFQEANELIEAFEKITLKGSSKPE</sequence>
<protein>
    <recommendedName>
        <fullName evidence="2">SAP domain-containing protein</fullName>
    </recommendedName>
</protein>
<gene>
    <name evidence="3" type="ORF">DMN91_010392</name>
</gene>
<dbReference type="EMBL" id="QOIP01000010">
    <property type="protein sequence ID" value="RLU18149.1"/>
    <property type="molecule type" value="Genomic_DNA"/>
</dbReference>
<organism evidence="3">
    <name type="scientific">Ooceraea biroi</name>
    <name type="common">Clonal raider ant</name>
    <name type="synonym">Cerapachys biroi</name>
    <dbReference type="NCBI Taxonomy" id="2015173"/>
    <lineage>
        <taxon>Eukaryota</taxon>
        <taxon>Metazoa</taxon>
        <taxon>Ecdysozoa</taxon>
        <taxon>Arthropoda</taxon>
        <taxon>Hexapoda</taxon>
        <taxon>Insecta</taxon>
        <taxon>Pterygota</taxon>
        <taxon>Neoptera</taxon>
        <taxon>Endopterygota</taxon>
        <taxon>Hymenoptera</taxon>
        <taxon>Apocrita</taxon>
        <taxon>Aculeata</taxon>
        <taxon>Formicoidea</taxon>
        <taxon>Formicidae</taxon>
        <taxon>Dorylinae</taxon>
        <taxon>Ooceraea</taxon>
    </lineage>
</organism>
<feature type="domain" description="SAP" evidence="2">
    <location>
        <begin position="3"/>
        <end position="37"/>
    </location>
</feature>
<dbReference type="Pfam" id="PF02037">
    <property type="entry name" value="SAP"/>
    <property type="match status" value="1"/>
</dbReference>
<proteinExistence type="predicted"/>
<comment type="caution">
    <text evidence="3">The sequence shown here is derived from an EMBL/GenBank/DDBJ whole genome shotgun (WGS) entry which is preliminary data.</text>
</comment>
<dbReference type="InterPro" id="IPR003034">
    <property type="entry name" value="SAP_dom"/>
</dbReference>